<dbReference type="InterPro" id="IPR015928">
    <property type="entry name" value="Aconitase/3IPM_dehydase_swvl"/>
</dbReference>
<name>A0A934U3D3_9NOCA</name>
<dbReference type="PANTHER" id="PTHR43345:SF5">
    <property type="entry name" value="3-ISOPROPYLMALATE DEHYDRATASE SMALL SUBUNIT"/>
    <property type="match status" value="1"/>
</dbReference>
<evidence type="ECO:0000256" key="8">
    <source>
        <dbReference type="ARBA" id="ARBA00023239"/>
    </source>
</evidence>
<keyword evidence="8 10" id="KW-0456">Lyase</keyword>
<evidence type="ECO:0000256" key="4">
    <source>
        <dbReference type="ARBA" id="ARBA00009845"/>
    </source>
</evidence>
<evidence type="ECO:0000313" key="13">
    <source>
        <dbReference type="Proteomes" id="UP000655868"/>
    </source>
</evidence>
<dbReference type="GO" id="GO:0009316">
    <property type="term" value="C:3-isopropylmalate dehydratase complex"/>
    <property type="evidence" value="ECO:0007669"/>
    <property type="project" value="InterPro"/>
</dbReference>
<dbReference type="EMBL" id="JAEMNV010000003">
    <property type="protein sequence ID" value="MBJ8339452.1"/>
    <property type="molecule type" value="Genomic_DNA"/>
</dbReference>
<dbReference type="InterPro" id="IPR033940">
    <property type="entry name" value="IPMI_Swivel"/>
</dbReference>
<keyword evidence="6 10" id="KW-0432">Leucine biosynthesis</keyword>
<dbReference type="GO" id="GO:0009098">
    <property type="term" value="P:L-leucine biosynthetic process"/>
    <property type="evidence" value="ECO:0007669"/>
    <property type="project" value="UniProtKB-UniRule"/>
</dbReference>
<comment type="pathway">
    <text evidence="3 10">Amino-acid biosynthesis; L-leucine biosynthesis; L-leucine from 3-methyl-2-oxobutanoate: step 2/4.</text>
</comment>
<comment type="similarity">
    <text evidence="4 10">Belongs to the LeuD family. LeuD type 1 subfamily.</text>
</comment>
<evidence type="ECO:0000256" key="5">
    <source>
        <dbReference type="ARBA" id="ARBA00011271"/>
    </source>
</evidence>
<dbReference type="HAMAP" id="MF_01031">
    <property type="entry name" value="LeuD_type1"/>
    <property type="match status" value="1"/>
</dbReference>
<dbReference type="EC" id="4.2.1.33" evidence="10"/>
<evidence type="ECO:0000256" key="1">
    <source>
        <dbReference type="ARBA" id="ARBA00000491"/>
    </source>
</evidence>
<dbReference type="AlphaFoldDB" id="A0A934U3D3"/>
<dbReference type="Pfam" id="PF00694">
    <property type="entry name" value="Aconitase_C"/>
    <property type="match status" value="1"/>
</dbReference>
<evidence type="ECO:0000256" key="9">
    <source>
        <dbReference type="ARBA" id="ARBA00023304"/>
    </source>
</evidence>
<dbReference type="InterPro" id="IPR004431">
    <property type="entry name" value="3-IsopropMal_deHydase_ssu"/>
</dbReference>
<evidence type="ECO:0000256" key="3">
    <source>
        <dbReference type="ARBA" id="ARBA00004729"/>
    </source>
</evidence>
<dbReference type="FunFam" id="3.20.19.10:FF:000003">
    <property type="entry name" value="3-isopropylmalate dehydratase small subunit"/>
    <property type="match status" value="1"/>
</dbReference>
<evidence type="ECO:0000313" key="12">
    <source>
        <dbReference type="EMBL" id="MBJ8339452.1"/>
    </source>
</evidence>
<dbReference type="CDD" id="cd01577">
    <property type="entry name" value="IPMI_Swivel"/>
    <property type="match status" value="1"/>
</dbReference>
<dbReference type="InterPro" id="IPR000573">
    <property type="entry name" value="AconitaseA/IPMdHydase_ssu_swvl"/>
</dbReference>
<comment type="function">
    <text evidence="2 10">Catalyzes the isomerization between 2-isopropylmalate and 3-isopropylmalate, via the formation of 2-isopropylmaleate.</text>
</comment>
<evidence type="ECO:0000256" key="6">
    <source>
        <dbReference type="ARBA" id="ARBA00022430"/>
    </source>
</evidence>
<feature type="domain" description="Aconitase A/isopropylmalate dehydratase small subunit swivel" evidence="11">
    <location>
        <begin position="1"/>
        <end position="114"/>
    </location>
</feature>
<dbReference type="NCBIfam" id="TIGR00171">
    <property type="entry name" value="leuD"/>
    <property type="match status" value="1"/>
</dbReference>
<dbReference type="GO" id="GO:0003861">
    <property type="term" value="F:3-isopropylmalate dehydratase activity"/>
    <property type="evidence" value="ECO:0007669"/>
    <property type="project" value="UniProtKB-UniRule"/>
</dbReference>
<dbReference type="SUPFAM" id="SSF52016">
    <property type="entry name" value="LeuD/IlvD-like"/>
    <property type="match status" value="1"/>
</dbReference>
<evidence type="ECO:0000259" key="11">
    <source>
        <dbReference type="Pfam" id="PF00694"/>
    </source>
</evidence>
<dbReference type="Gene3D" id="3.20.19.10">
    <property type="entry name" value="Aconitase, domain 4"/>
    <property type="match status" value="1"/>
</dbReference>
<evidence type="ECO:0000256" key="2">
    <source>
        <dbReference type="ARBA" id="ARBA00002695"/>
    </source>
</evidence>
<dbReference type="InterPro" id="IPR050075">
    <property type="entry name" value="LeuD"/>
</dbReference>
<evidence type="ECO:0000256" key="10">
    <source>
        <dbReference type="HAMAP-Rule" id="MF_01031"/>
    </source>
</evidence>
<proteinExistence type="inferred from homology"/>
<keyword evidence="13" id="KW-1185">Reference proteome</keyword>
<accession>A0A934U3D3</accession>
<organism evidence="12 13">
    <name type="scientific">Antrihabitans stalagmiti</name>
    <dbReference type="NCBI Taxonomy" id="2799499"/>
    <lineage>
        <taxon>Bacteria</taxon>
        <taxon>Bacillati</taxon>
        <taxon>Actinomycetota</taxon>
        <taxon>Actinomycetes</taxon>
        <taxon>Mycobacteriales</taxon>
        <taxon>Nocardiaceae</taxon>
        <taxon>Antrihabitans</taxon>
    </lineage>
</organism>
<gene>
    <name evidence="10 12" type="primary">leuD</name>
    <name evidence="12" type="ORF">JGU71_11190</name>
</gene>
<comment type="subunit">
    <text evidence="5 10">Heterodimer of LeuC and LeuD.</text>
</comment>
<dbReference type="PANTHER" id="PTHR43345">
    <property type="entry name" value="3-ISOPROPYLMALATE DEHYDRATASE SMALL SUBUNIT 2-RELATED-RELATED"/>
    <property type="match status" value="1"/>
</dbReference>
<comment type="catalytic activity">
    <reaction evidence="1 10">
        <text>(2R,3S)-3-isopropylmalate = (2S)-2-isopropylmalate</text>
        <dbReference type="Rhea" id="RHEA:32287"/>
        <dbReference type="ChEBI" id="CHEBI:1178"/>
        <dbReference type="ChEBI" id="CHEBI:35121"/>
        <dbReference type="EC" id="4.2.1.33"/>
    </reaction>
</comment>
<evidence type="ECO:0000256" key="7">
    <source>
        <dbReference type="ARBA" id="ARBA00022605"/>
    </source>
</evidence>
<comment type="caution">
    <text evidence="12">The sequence shown here is derived from an EMBL/GenBank/DDBJ whole genome shotgun (WGS) entry which is preliminary data.</text>
</comment>
<sequence>MDAFTRCSGIAIPLRRSNIDTDQICPSAFMKRVTRTGYDDALFATWRADPTFILNTTPFDHGKILIVGPDFGTGSSREHAVWALLDYGIRVVVSSRFADIFRSNAGKNGLLTAQVTGDEVEQLWNAVEDDACEEVAVDLTTRVITAGPHAFTFTINDHTRWQLLNGLDDIAITEQHNGLISAFEQKRPSWKPRTL</sequence>
<keyword evidence="7 10" id="KW-0028">Amino-acid biosynthesis</keyword>
<dbReference type="RefSeq" id="WP_199704202.1">
    <property type="nucleotide sequence ID" value="NZ_JAEMNV010000003.1"/>
</dbReference>
<dbReference type="Proteomes" id="UP000655868">
    <property type="component" value="Unassembled WGS sequence"/>
</dbReference>
<reference evidence="12" key="1">
    <citation type="submission" date="2020-12" db="EMBL/GenBank/DDBJ databases">
        <title>Antrihabitans popcorni sp. nov. and Antrihabitans auranticaus sp. nov., isolated from a larva cave.</title>
        <authorList>
            <person name="Lee S.D."/>
            <person name="Kim I.S."/>
        </authorList>
    </citation>
    <scope>NUCLEOTIDE SEQUENCE</scope>
    <source>
        <strain evidence="12">YC3-6</strain>
    </source>
</reference>
<dbReference type="NCBIfam" id="NF002458">
    <property type="entry name" value="PRK01641.1"/>
    <property type="match status" value="1"/>
</dbReference>
<protein>
    <recommendedName>
        <fullName evidence="10">3-isopropylmalate dehydratase small subunit</fullName>
        <ecNumber evidence="10">4.2.1.33</ecNumber>
    </recommendedName>
    <alternativeName>
        <fullName evidence="10">Alpha-IPM isomerase</fullName>
        <shortName evidence="10">IPMI</shortName>
    </alternativeName>
    <alternativeName>
        <fullName evidence="10">Isopropylmalate isomerase</fullName>
    </alternativeName>
</protein>
<keyword evidence="9 10" id="KW-0100">Branched-chain amino acid biosynthesis</keyword>